<feature type="transmembrane region" description="Helical" evidence="6">
    <location>
        <begin position="178"/>
        <end position="208"/>
    </location>
</feature>
<evidence type="ECO:0000256" key="5">
    <source>
        <dbReference type="ARBA" id="ARBA00023136"/>
    </source>
</evidence>
<feature type="transmembrane region" description="Helical" evidence="6">
    <location>
        <begin position="12"/>
        <end position="40"/>
    </location>
</feature>
<evidence type="ECO:0000256" key="4">
    <source>
        <dbReference type="ARBA" id="ARBA00022989"/>
    </source>
</evidence>
<gene>
    <name evidence="7" type="ORF">JZM24_13855</name>
</gene>
<evidence type="ECO:0000256" key="1">
    <source>
        <dbReference type="ARBA" id="ARBA00004141"/>
    </source>
</evidence>
<protein>
    <submittedName>
        <fullName evidence="7">AI-2E family transporter</fullName>
    </submittedName>
</protein>
<dbReference type="Proteomes" id="UP000811282">
    <property type="component" value="Unassembled WGS sequence"/>
</dbReference>
<proteinExistence type="inferred from homology"/>
<sequence>MRPINRLARLKVPRGLAIIAVSVSILLALLVTLGIIMAALPELRQMSAYIPLLLTDRLQAVPAFLQSAGMTLTVESLWAMIDPAQLLTIATRAVGRISGMLTAIAMVFMLVVFMLLDAPTLAVKCRRLLQDPSPQWSALQQGLDSVTSYLALKTVISLFIGLEVWGALLLLKVKFAFIWGVLAFVLNFIPLVGSLVAAIPPLLLAFLFNGPATGL</sequence>
<evidence type="ECO:0000256" key="3">
    <source>
        <dbReference type="ARBA" id="ARBA00022692"/>
    </source>
</evidence>
<evidence type="ECO:0000256" key="6">
    <source>
        <dbReference type="SAM" id="Phobius"/>
    </source>
</evidence>
<feature type="transmembrane region" description="Helical" evidence="6">
    <location>
        <begin position="60"/>
        <end position="81"/>
    </location>
</feature>
<evidence type="ECO:0000313" key="7">
    <source>
        <dbReference type="EMBL" id="MBT9432946.1"/>
    </source>
</evidence>
<keyword evidence="3 6" id="KW-0812">Transmembrane</keyword>
<evidence type="ECO:0000256" key="2">
    <source>
        <dbReference type="ARBA" id="ARBA00009773"/>
    </source>
</evidence>
<dbReference type="Pfam" id="PF01594">
    <property type="entry name" value="AI-2E_transport"/>
    <property type="match status" value="1"/>
</dbReference>
<keyword evidence="8" id="KW-1185">Reference proteome</keyword>
<comment type="similarity">
    <text evidence="2">Belongs to the autoinducer-2 exporter (AI-2E) (TC 2.A.86) family.</text>
</comment>
<comment type="caution">
    <text evidence="7">The sequence shown here is derived from an EMBL/GenBank/DDBJ whole genome shotgun (WGS) entry which is preliminary data.</text>
</comment>
<dbReference type="EMBL" id="JAFJYC010000002">
    <property type="protein sequence ID" value="MBT9432946.1"/>
    <property type="molecule type" value="Genomic_DNA"/>
</dbReference>
<evidence type="ECO:0000313" key="8">
    <source>
        <dbReference type="Proteomes" id="UP000811282"/>
    </source>
</evidence>
<feature type="transmembrane region" description="Helical" evidence="6">
    <location>
        <begin position="93"/>
        <end position="116"/>
    </location>
</feature>
<dbReference type="InterPro" id="IPR002549">
    <property type="entry name" value="AI-2E-like"/>
</dbReference>
<keyword evidence="5 6" id="KW-0472">Membrane</keyword>
<comment type="subcellular location">
    <subcellularLocation>
        <location evidence="1">Membrane</location>
        <topology evidence="1">Multi-pass membrane protein</topology>
    </subcellularLocation>
</comment>
<reference evidence="7 8" key="1">
    <citation type="journal article" date="2021" name="Genome Biol. Evol.">
        <title>The evolution of interdependence in a four-way mealybug symbiosis.</title>
        <authorList>
            <person name="Garber A.I."/>
            <person name="Kupper M."/>
            <person name="Laetsch D.R."/>
            <person name="Weldon S.R."/>
            <person name="Ladinsky M.S."/>
            <person name="Bjorkman P.J."/>
            <person name="McCutcheon J.P."/>
        </authorList>
    </citation>
    <scope>NUCLEOTIDE SEQUENCE [LARGE SCALE GENOMIC DNA]</scope>
    <source>
        <strain evidence="7">SOD</strain>
    </source>
</reference>
<feature type="transmembrane region" description="Helical" evidence="6">
    <location>
        <begin position="149"/>
        <end position="171"/>
    </location>
</feature>
<name>A0ABS5YD55_9GAMM</name>
<organism evidence="7 8">
    <name type="scientific">Candidatus Sodalis endolongispinus</name>
    <dbReference type="NCBI Taxonomy" id="2812662"/>
    <lineage>
        <taxon>Bacteria</taxon>
        <taxon>Pseudomonadati</taxon>
        <taxon>Pseudomonadota</taxon>
        <taxon>Gammaproteobacteria</taxon>
        <taxon>Enterobacterales</taxon>
        <taxon>Bruguierivoracaceae</taxon>
        <taxon>Sodalis</taxon>
    </lineage>
</organism>
<accession>A0ABS5YD55</accession>
<keyword evidence="4 6" id="KW-1133">Transmembrane helix</keyword>